<sequence>MVKFIEERDSIMRVSQEKEKQLNELNSIVTAIAAGLDSIAMQEDILCSNRDRDGVLLSKAQIMQNLHFFEELLDKQRTKIQQLQDSIKGMNTVGVDKMKSIVSFLNQQLSEKEAVIQQLRNDVGKKNKDIRELRTTMASMRTTMEKTEKKNQILNEALSVQDEAINECFVKIGTKKELQRAGILKGGFLSKKKINYSAIDKSKFTSVDIRDFREIQLRSSKPKILTPVPSGNSYQLVNNGDGTCTLKIISPTKFWSVSNFLIIQL</sequence>
<keyword evidence="3" id="KW-1185">Reference proteome</keyword>
<proteinExistence type="predicted"/>
<dbReference type="Proteomes" id="UP000820977">
    <property type="component" value="Unassembled WGS sequence"/>
</dbReference>
<organism evidence="2 3">
    <name type="scientific">Xylanibacter caecicola</name>
    <dbReference type="NCBI Taxonomy" id="2736294"/>
    <lineage>
        <taxon>Bacteria</taxon>
        <taxon>Pseudomonadati</taxon>
        <taxon>Bacteroidota</taxon>
        <taxon>Bacteroidia</taxon>
        <taxon>Bacteroidales</taxon>
        <taxon>Prevotellaceae</taxon>
        <taxon>Xylanibacter</taxon>
    </lineage>
</organism>
<gene>
    <name evidence="2" type="ORF">HPS54_11480</name>
</gene>
<evidence type="ECO:0000313" key="3">
    <source>
        <dbReference type="Proteomes" id="UP000820977"/>
    </source>
</evidence>
<dbReference type="EMBL" id="JABKKJ010000029">
    <property type="protein sequence ID" value="NPE26121.1"/>
    <property type="molecule type" value="Genomic_DNA"/>
</dbReference>
<name>A0ABX2B4E9_9BACT</name>
<accession>A0ABX2B4E9</accession>
<feature type="coiled-coil region" evidence="1">
    <location>
        <begin position="66"/>
        <end position="157"/>
    </location>
</feature>
<comment type="caution">
    <text evidence="2">The sequence shown here is derived from an EMBL/GenBank/DDBJ whole genome shotgun (WGS) entry which is preliminary data.</text>
</comment>
<keyword evidence="1" id="KW-0175">Coiled coil</keyword>
<protein>
    <submittedName>
        <fullName evidence="2">Uncharacterized protein</fullName>
    </submittedName>
</protein>
<evidence type="ECO:0000256" key="1">
    <source>
        <dbReference type="SAM" id="Coils"/>
    </source>
</evidence>
<dbReference type="RefSeq" id="WP_172345588.1">
    <property type="nucleotide sequence ID" value="NZ_CASYYZ010000062.1"/>
</dbReference>
<reference evidence="2 3" key="1">
    <citation type="submission" date="2020-05" db="EMBL/GenBank/DDBJ databases">
        <title>Distinct polysaccharide utilization as determinants for interspecies competition between intestinal Prevotella spp.</title>
        <authorList>
            <person name="Galvez E.J.C."/>
            <person name="Iljazovic A."/>
            <person name="Strowig T."/>
        </authorList>
    </citation>
    <scope>NUCLEOTIDE SEQUENCE [LARGE SCALE GENOMIC DNA]</scope>
    <source>
        <strain evidence="2 3">PCHR</strain>
    </source>
</reference>
<evidence type="ECO:0000313" key="2">
    <source>
        <dbReference type="EMBL" id="NPE26121.1"/>
    </source>
</evidence>